<reference evidence="3 4" key="1">
    <citation type="journal article" date="2014" name="Nat. Commun.">
        <title>Molecular traces of alternative social organization in a termite genome.</title>
        <authorList>
            <person name="Terrapon N."/>
            <person name="Li C."/>
            <person name="Robertson H.M."/>
            <person name="Ji L."/>
            <person name="Meng X."/>
            <person name="Booth W."/>
            <person name="Chen Z."/>
            <person name="Childers C.P."/>
            <person name="Glastad K.M."/>
            <person name="Gokhale K."/>
            <person name="Gowin J."/>
            <person name="Gronenberg W."/>
            <person name="Hermansen R.A."/>
            <person name="Hu H."/>
            <person name="Hunt B.G."/>
            <person name="Huylmans A.K."/>
            <person name="Khalil S.M."/>
            <person name="Mitchell R.D."/>
            <person name="Munoz-Torres M.C."/>
            <person name="Mustard J.A."/>
            <person name="Pan H."/>
            <person name="Reese J.T."/>
            <person name="Scharf M.E."/>
            <person name="Sun F."/>
            <person name="Vogel H."/>
            <person name="Xiao J."/>
            <person name="Yang W."/>
            <person name="Yang Z."/>
            <person name="Yang Z."/>
            <person name="Zhou J."/>
            <person name="Zhu J."/>
            <person name="Brent C.S."/>
            <person name="Elsik C.G."/>
            <person name="Goodisman M.A."/>
            <person name="Liberles D.A."/>
            <person name="Roe R.M."/>
            <person name="Vargo E.L."/>
            <person name="Vilcinskas A."/>
            <person name="Wang J."/>
            <person name="Bornberg-Bauer E."/>
            <person name="Korb J."/>
            <person name="Zhang G."/>
            <person name="Liebig J."/>
        </authorList>
    </citation>
    <scope>NUCLEOTIDE SEQUENCE [LARGE SCALE GENOMIC DNA]</scope>
    <source>
        <tissue evidence="3">Whole organism</tissue>
    </source>
</reference>
<dbReference type="Proteomes" id="UP000027135">
    <property type="component" value="Unassembled WGS sequence"/>
</dbReference>
<dbReference type="EMBL" id="KK852581">
    <property type="protein sequence ID" value="KDR20886.1"/>
    <property type="molecule type" value="Genomic_DNA"/>
</dbReference>
<evidence type="ECO:0000256" key="1">
    <source>
        <dbReference type="SAM" id="Phobius"/>
    </source>
</evidence>
<feature type="transmembrane region" description="Helical" evidence="1">
    <location>
        <begin position="83"/>
        <end position="105"/>
    </location>
</feature>
<evidence type="ECO:0000313" key="3">
    <source>
        <dbReference type="EMBL" id="KDR20886.1"/>
    </source>
</evidence>
<dbReference type="AlphaFoldDB" id="A0A067RD03"/>
<evidence type="ECO:0000313" key="4">
    <source>
        <dbReference type="Proteomes" id="UP000027135"/>
    </source>
</evidence>
<feature type="non-terminal residue" evidence="3">
    <location>
        <position position="1"/>
    </location>
</feature>
<name>A0A067RD03_ZOONE</name>
<dbReference type="FunFam" id="2.60.40.10:FF:001633">
    <property type="entry name" value="Uncharacterized protein, isoform A"/>
    <property type="match status" value="1"/>
</dbReference>
<accession>A0A067RD03</accession>
<dbReference type="InterPro" id="IPR036179">
    <property type="entry name" value="Ig-like_dom_sf"/>
</dbReference>
<dbReference type="InterPro" id="IPR003599">
    <property type="entry name" value="Ig_sub"/>
</dbReference>
<keyword evidence="1" id="KW-1133">Transmembrane helix</keyword>
<dbReference type="SMART" id="SM00409">
    <property type="entry name" value="IG"/>
    <property type="match status" value="1"/>
</dbReference>
<dbReference type="STRING" id="136037.A0A067RD03"/>
<dbReference type="OMA" id="CTLATMY"/>
<protein>
    <recommendedName>
        <fullName evidence="2">Ig-like domain-containing protein</fullName>
    </recommendedName>
</protein>
<dbReference type="InterPro" id="IPR007110">
    <property type="entry name" value="Ig-like_dom"/>
</dbReference>
<dbReference type="PANTHER" id="PTHR23279">
    <property type="entry name" value="DEFECTIVE PROBOSCIS EXTENSION RESPONSE DPR -RELATED"/>
    <property type="match status" value="1"/>
</dbReference>
<dbReference type="GO" id="GO:0032589">
    <property type="term" value="C:neuron projection membrane"/>
    <property type="evidence" value="ECO:0007669"/>
    <property type="project" value="TreeGrafter"/>
</dbReference>
<dbReference type="InterPro" id="IPR037448">
    <property type="entry name" value="Zig-8"/>
</dbReference>
<organism evidence="3 4">
    <name type="scientific">Zootermopsis nevadensis</name>
    <name type="common">Dampwood termite</name>
    <dbReference type="NCBI Taxonomy" id="136037"/>
    <lineage>
        <taxon>Eukaryota</taxon>
        <taxon>Metazoa</taxon>
        <taxon>Ecdysozoa</taxon>
        <taxon>Arthropoda</taxon>
        <taxon>Hexapoda</taxon>
        <taxon>Insecta</taxon>
        <taxon>Pterygota</taxon>
        <taxon>Neoptera</taxon>
        <taxon>Polyneoptera</taxon>
        <taxon>Dictyoptera</taxon>
        <taxon>Blattodea</taxon>
        <taxon>Blattoidea</taxon>
        <taxon>Termitoidae</taxon>
        <taxon>Termopsidae</taxon>
        <taxon>Zootermopsis</taxon>
    </lineage>
</organism>
<keyword evidence="1" id="KW-0472">Membrane</keyword>
<evidence type="ECO:0000259" key="2">
    <source>
        <dbReference type="PROSITE" id="PS50835"/>
    </source>
</evidence>
<feature type="domain" description="Ig-like" evidence="2">
    <location>
        <begin position="128"/>
        <end position="228"/>
    </location>
</feature>
<keyword evidence="4" id="KW-1185">Reference proteome</keyword>
<dbReference type="InParanoid" id="A0A067RD03"/>
<proteinExistence type="predicted"/>
<sequence>LQVSWIRKRDLHILTAGILTYTSDARFQVIRPDKSDNWTLQIKFPQERDSGIYECQVNTEPKMSLPFRLNVIDFTRLLCSLSYLMYNAQAALILFVSLSVFYSPIKLKYYFTQSKYQQINLHNMTVMPEQMKIMGPADLYVKTGSSVTLACVICQGPHDLGTVFWYRGAAIIQQPVTITDQAQPQPRVVIETDWTDHLTSRLHISKARPSDSGNYTCIPTIAEPASVNVHVINGK</sequence>
<dbReference type="eggNOG" id="KOG3510">
    <property type="taxonomic scope" value="Eukaryota"/>
</dbReference>
<dbReference type="Pfam" id="PF13927">
    <property type="entry name" value="Ig_3"/>
    <property type="match status" value="1"/>
</dbReference>
<dbReference type="SUPFAM" id="SSF48726">
    <property type="entry name" value="Immunoglobulin"/>
    <property type="match status" value="2"/>
</dbReference>
<feature type="domain" description="Ig-like" evidence="2">
    <location>
        <begin position="1"/>
        <end position="66"/>
    </location>
</feature>
<gene>
    <name evidence="3" type="ORF">L798_03257</name>
</gene>
<dbReference type="GO" id="GO:0050808">
    <property type="term" value="P:synapse organization"/>
    <property type="evidence" value="ECO:0007669"/>
    <property type="project" value="TreeGrafter"/>
</dbReference>
<dbReference type="PROSITE" id="PS50835">
    <property type="entry name" value="IG_LIKE"/>
    <property type="match status" value="2"/>
</dbReference>
<keyword evidence="1" id="KW-0812">Transmembrane</keyword>
<dbReference type="InterPro" id="IPR013783">
    <property type="entry name" value="Ig-like_fold"/>
</dbReference>
<dbReference type="Gene3D" id="2.60.40.10">
    <property type="entry name" value="Immunoglobulins"/>
    <property type="match status" value="2"/>
</dbReference>
<dbReference type="PANTHER" id="PTHR23279:SF4">
    <property type="entry name" value="DEFECTIVE PROBOSCIS EXTENSION RESPONSE 2, ISOFORM F-RELATED"/>
    <property type="match status" value="1"/>
</dbReference>